<dbReference type="Proteomes" id="UP001198182">
    <property type="component" value="Unassembled WGS sequence"/>
</dbReference>
<proteinExistence type="inferred from homology"/>
<sequence>MKEWKTITPEEITTNPFRLIGKEWMLVTAEMNGKANTMTASWGGVGVLWNKPVAFVFLRPQRYTREFVDSSDTLSLSFYGESEEAHKTLTYLGRVSGRDEDKIAKSGLTLTHEDGVPFFEEARMVLLGRKLYCQQMNPESFLIPGLAEKNYPQKDYHFVYVVEIEKVLMEQEQA</sequence>
<dbReference type="Gene3D" id="2.30.110.10">
    <property type="entry name" value="Electron Transport, Fmn-binding Protein, Chain A"/>
    <property type="match status" value="1"/>
</dbReference>
<dbReference type="RefSeq" id="WP_308453826.1">
    <property type="nucleotide sequence ID" value="NZ_JAJEQR010000026.1"/>
</dbReference>
<dbReference type="InterPro" id="IPR052174">
    <property type="entry name" value="Flavoredoxin"/>
</dbReference>
<dbReference type="Pfam" id="PF01613">
    <property type="entry name" value="Flavin_Reduct"/>
    <property type="match status" value="1"/>
</dbReference>
<evidence type="ECO:0000313" key="4">
    <source>
        <dbReference type="Proteomes" id="UP001198182"/>
    </source>
</evidence>
<protein>
    <submittedName>
        <fullName evidence="3">Flavin reductase</fullName>
    </submittedName>
</protein>
<name>A0AAE3E9Y5_9FIRM</name>
<evidence type="ECO:0000259" key="2">
    <source>
        <dbReference type="Pfam" id="PF01613"/>
    </source>
</evidence>
<dbReference type="InterPro" id="IPR002563">
    <property type="entry name" value="Flavin_Rdtase-like_dom"/>
</dbReference>
<accession>A0AAE3E9Y5</accession>
<evidence type="ECO:0000256" key="1">
    <source>
        <dbReference type="ARBA" id="ARBA00038054"/>
    </source>
</evidence>
<dbReference type="GO" id="GO:0016646">
    <property type="term" value="F:oxidoreductase activity, acting on the CH-NH group of donors, NAD or NADP as acceptor"/>
    <property type="evidence" value="ECO:0007669"/>
    <property type="project" value="UniProtKB-ARBA"/>
</dbReference>
<organism evidence="3 4">
    <name type="scientific">Hominifimenecus microfluidus</name>
    <dbReference type="NCBI Taxonomy" id="2885348"/>
    <lineage>
        <taxon>Bacteria</taxon>
        <taxon>Bacillati</taxon>
        <taxon>Bacillota</taxon>
        <taxon>Clostridia</taxon>
        <taxon>Lachnospirales</taxon>
        <taxon>Lachnospiraceae</taxon>
        <taxon>Hominifimenecus</taxon>
    </lineage>
</organism>
<comment type="similarity">
    <text evidence="1">Belongs to the flavoredoxin family.</text>
</comment>
<feature type="domain" description="Flavin reductase like" evidence="2">
    <location>
        <begin position="21"/>
        <end position="129"/>
    </location>
</feature>
<dbReference type="GO" id="GO:0010181">
    <property type="term" value="F:FMN binding"/>
    <property type="evidence" value="ECO:0007669"/>
    <property type="project" value="InterPro"/>
</dbReference>
<dbReference type="SUPFAM" id="SSF50475">
    <property type="entry name" value="FMN-binding split barrel"/>
    <property type="match status" value="1"/>
</dbReference>
<reference evidence="3" key="1">
    <citation type="submission" date="2021-10" db="EMBL/GenBank/DDBJ databases">
        <title>Anaerobic single-cell dispensing facilitates the cultivation of human gut bacteria.</title>
        <authorList>
            <person name="Afrizal A."/>
        </authorList>
    </citation>
    <scope>NUCLEOTIDE SEQUENCE</scope>
    <source>
        <strain evidence="3">CLA-AA-H215</strain>
    </source>
</reference>
<dbReference type="AlphaFoldDB" id="A0AAE3E9Y5"/>
<dbReference type="InterPro" id="IPR012349">
    <property type="entry name" value="Split_barrel_FMN-bd"/>
</dbReference>
<dbReference type="PANTHER" id="PTHR43567">
    <property type="entry name" value="FLAVOREDOXIN-RELATED-RELATED"/>
    <property type="match status" value="1"/>
</dbReference>
<dbReference type="PANTHER" id="PTHR43567:SF5">
    <property type="entry name" value="HYPOTHETICAL CYTOSOLIC PROTEIN"/>
    <property type="match status" value="1"/>
</dbReference>
<comment type="caution">
    <text evidence="3">The sequence shown here is derived from an EMBL/GenBank/DDBJ whole genome shotgun (WGS) entry which is preliminary data.</text>
</comment>
<evidence type="ECO:0000313" key="3">
    <source>
        <dbReference type="EMBL" id="MCC2231306.1"/>
    </source>
</evidence>
<keyword evidence="4" id="KW-1185">Reference proteome</keyword>
<gene>
    <name evidence="3" type="ORF">LKD81_09915</name>
</gene>
<dbReference type="EMBL" id="JAJEQR010000026">
    <property type="protein sequence ID" value="MCC2231306.1"/>
    <property type="molecule type" value="Genomic_DNA"/>
</dbReference>